<evidence type="ECO:0000256" key="1">
    <source>
        <dbReference type="ARBA" id="ARBA00023002"/>
    </source>
</evidence>
<gene>
    <name evidence="2" type="ORF">SAMN02745664_1183</name>
</gene>
<dbReference type="SUPFAM" id="SSF51197">
    <property type="entry name" value="Clavaminate synthase-like"/>
    <property type="match status" value="1"/>
</dbReference>
<reference evidence="3" key="1">
    <citation type="submission" date="2017-01" db="EMBL/GenBank/DDBJ databases">
        <authorList>
            <person name="Varghese N."/>
            <person name="Submissions S."/>
        </authorList>
    </citation>
    <scope>NUCLEOTIDE SEQUENCE [LARGE SCALE GENOMIC DNA]</scope>
    <source>
        <strain evidence="3">DSM 21768</strain>
    </source>
</reference>
<dbReference type="GO" id="GO:0016706">
    <property type="term" value="F:2-oxoglutarate-dependent dioxygenase activity"/>
    <property type="evidence" value="ECO:0007669"/>
    <property type="project" value="UniProtKB-ARBA"/>
</dbReference>
<evidence type="ECO:0000313" key="2">
    <source>
        <dbReference type="EMBL" id="SIS04447.1"/>
    </source>
</evidence>
<sequence>MEELFNSQSQKALHDIYFHKDLANHFVRPDWVNIFCIRNDIENMITTCFVKNCDILQHFSLKEKQELAKAQFYTPYDDLSTYKSLVRLGEANLHPILSDIDGVDLRFFENRTKATTDVGLALIEKLIALLHKNKICVHLRTGDLIASQNNYSIHCKKIMAMNHIESAKQRWMIKTVNVNDYDRIKKYTVENKGYLVNG</sequence>
<name>A0A1N7FVY6_9GAMM</name>
<dbReference type="Gene3D" id="3.60.130.10">
    <property type="entry name" value="Clavaminate synthase-like"/>
    <property type="match status" value="1"/>
</dbReference>
<dbReference type="InterPro" id="IPR042098">
    <property type="entry name" value="TauD-like_sf"/>
</dbReference>
<organism evidence="2 3">
    <name type="scientific">Moraxella cuniculi DSM 21768</name>
    <dbReference type="NCBI Taxonomy" id="1122245"/>
    <lineage>
        <taxon>Bacteria</taxon>
        <taxon>Pseudomonadati</taxon>
        <taxon>Pseudomonadota</taxon>
        <taxon>Gammaproteobacteria</taxon>
        <taxon>Moraxellales</taxon>
        <taxon>Moraxellaceae</taxon>
        <taxon>Moraxella</taxon>
    </lineage>
</organism>
<evidence type="ECO:0000313" key="3">
    <source>
        <dbReference type="Proteomes" id="UP000187495"/>
    </source>
</evidence>
<dbReference type="AlphaFoldDB" id="A0A1N7FVY6"/>
<accession>A0A1N7FVY6</accession>
<protein>
    <submittedName>
        <fullName evidence="2">Uncharacterized protein</fullName>
    </submittedName>
</protein>
<dbReference type="EMBL" id="FTNU01000018">
    <property type="protein sequence ID" value="SIS04447.1"/>
    <property type="molecule type" value="Genomic_DNA"/>
</dbReference>
<dbReference type="RefSeq" id="WP_143821529.1">
    <property type="nucleotide sequence ID" value="NZ_FTNU01000018.1"/>
</dbReference>
<keyword evidence="1" id="KW-0560">Oxidoreductase</keyword>
<proteinExistence type="predicted"/>
<dbReference type="Proteomes" id="UP000187495">
    <property type="component" value="Unassembled WGS sequence"/>
</dbReference>
<keyword evidence="3" id="KW-1185">Reference proteome</keyword>